<keyword evidence="1" id="KW-0472">Membrane</keyword>
<comment type="caution">
    <text evidence="2">The sequence shown here is derived from an EMBL/GenBank/DDBJ whole genome shotgun (WGS) entry which is preliminary data.</text>
</comment>
<organism evidence="2 3">
    <name type="scientific">Candidatus Roizmanbacteria bacterium CG11_big_fil_rev_8_21_14_0_20_36_8</name>
    <dbReference type="NCBI Taxonomy" id="1974856"/>
    <lineage>
        <taxon>Bacteria</taxon>
        <taxon>Candidatus Roizmaniibacteriota</taxon>
    </lineage>
</organism>
<keyword evidence="1" id="KW-1133">Transmembrane helix</keyword>
<evidence type="ECO:0000256" key="1">
    <source>
        <dbReference type="SAM" id="Phobius"/>
    </source>
</evidence>
<gene>
    <name evidence="2" type="ORF">COV58_04685</name>
</gene>
<feature type="transmembrane region" description="Helical" evidence="1">
    <location>
        <begin position="51"/>
        <end position="73"/>
    </location>
</feature>
<evidence type="ECO:0000313" key="3">
    <source>
        <dbReference type="Proteomes" id="UP000231056"/>
    </source>
</evidence>
<protein>
    <submittedName>
        <fullName evidence="2">Uncharacterized protein</fullName>
    </submittedName>
</protein>
<dbReference type="EMBL" id="PCVM01000112">
    <property type="protein sequence ID" value="PIQ73024.1"/>
    <property type="molecule type" value="Genomic_DNA"/>
</dbReference>
<sequence>MVRIQAGQLIFMMTFINITKRFISDFFHASFFAIIEYDIKLQNSKTFEQRALVWILILIFASTLLLLLLFGFWNMPDRIQVGGF</sequence>
<accession>A0A2M6IT25</accession>
<keyword evidence="1" id="KW-0812">Transmembrane</keyword>
<name>A0A2M6IT25_9BACT</name>
<evidence type="ECO:0000313" key="2">
    <source>
        <dbReference type="EMBL" id="PIQ73024.1"/>
    </source>
</evidence>
<dbReference type="AlphaFoldDB" id="A0A2M6IT25"/>
<proteinExistence type="predicted"/>
<dbReference type="Proteomes" id="UP000231056">
    <property type="component" value="Unassembled WGS sequence"/>
</dbReference>
<reference evidence="2 3" key="1">
    <citation type="submission" date="2017-09" db="EMBL/GenBank/DDBJ databases">
        <title>Depth-based differentiation of microbial function through sediment-hosted aquifers and enrichment of novel symbionts in the deep terrestrial subsurface.</title>
        <authorList>
            <person name="Probst A.J."/>
            <person name="Ladd B."/>
            <person name="Jarett J.K."/>
            <person name="Geller-Mcgrath D.E."/>
            <person name="Sieber C.M."/>
            <person name="Emerson J.B."/>
            <person name="Anantharaman K."/>
            <person name="Thomas B.C."/>
            <person name="Malmstrom R."/>
            <person name="Stieglmeier M."/>
            <person name="Klingl A."/>
            <person name="Woyke T."/>
            <person name="Ryan C.M."/>
            <person name="Banfield J.F."/>
        </authorList>
    </citation>
    <scope>NUCLEOTIDE SEQUENCE [LARGE SCALE GENOMIC DNA]</scope>
    <source>
        <strain evidence="2">CG11_big_fil_rev_8_21_14_0_20_36_8</strain>
    </source>
</reference>